<dbReference type="InterPro" id="IPR036259">
    <property type="entry name" value="MFS_trans_sf"/>
</dbReference>
<comment type="subcellular location">
    <subcellularLocation>
        <location evidence="1">Membrane</location>
        <topology evidence="1">Multi-pass membrane protein</topology>
    </subcellularLocation>
</comment>
<gene>
    <name evidence="8" type="ORF">BP5553_00112</name>
</gene>
<feature type="transmembrane region" description="Helical" evidence="6">
    <location>
        <begin position="397"/>
        <end position="420"/>
    </location>
</feature>
<feature type="transmembrane region" description="Helical" evidence="6">
    <location>
        <begin position="337"/>
        <end position="361"/>
    </location>
</feature>
<dbReference type="PANTHER" id="PTHR23501">
    <property type="entry name" value="MAJOR FACILITATOR SUPERFAMILY"/>
    <property type="match status" value="1"/>
</dbReference>
<dbReference type="Proteomes" id="UP000254866">
    <property type="component" value="Unassembled WGS sequence"/>
</dbReference>
<evidence type="ECO:0000313" key="9">
    <source>
        <dbReference type="Proteomes" id="UP000254866"/>
    </source>
</evidence>
<protein>
    <recommendedName>
        <fullName evidence="7">Major facilitator superfamily (MFS) profile domain-containing protein</fullName>
    </recommendedName>
</protein>
<feature type="transmembrane region" description="Helical" evidence="6">
    <location>
        <begin position="304"/>
        <end position="325"/>
    </location>
</feature>
<evidence type="ECO:0000259" key="7">
    <source>
        <dbReference type="PROSITE" id="PS50850"/>
    </source>
</evidence>
<keyword evidence="2" id="KW-0813">Transport</keyword>
<dbReference type="EMBL" id="NPIC01000001">
    <property type="protein sequence ID" value="RDL40133.1"/>
    <property type="molecule type" value="Genomic_DNA"/>
</dbReference>
<feature type="transmembrane region" description="Helical" evidence="6">
    <location>
        <begin position="426"/>
        <end position="451"/>
    </location>
</feature>
<evidence type="ECO:0000256" key="6">
    <source>
        <dbReference type="SAM" id="Phobius"/>
    </source>
</evidence>
<dbReference type="FunFam" id="1.20.1720.10:FF:000012">
    <property type="entry name" value="MFS toxin efflux pump (AflT)"/>
    <property type="match status" value="1"/>
</dbReference>
<feature type="transmembrane region" description="Helical" evidence="6">
    <location>
        <begin position="158"/>
        <end position="178"/>
    </location>
</feature>
<dbReference type="RefSeq" id="XP_031872789.1">
    <property type="nucleotide sequence ID" value="XM_032008735.1"/>
</dbReference>
<keyword evidence="4 6" id="KW-1133">Transmembrane helix</keyword>
<dbReference type="PROSITE" id="PS50850">
    <property type="entry name" value="MFS"/>
    <property type="match status" value="1"/>
</dbReference>
<proteinExistence type="predicted"/>
<dbReference type="SUPFAM" id="SSF103473">
    <property type="entry name" value="MFS general substrate transporter"/>
    <property type="match status" value="1"/>
</dbReference>
<dbReference type="OrthoDB" id="10021397at2759"/>
<feature type="transmembrane region" description="Helical" evidence="6">
    <location>
        <begin position="72"/>
        <end position="89"/>
    </location>
</feature>
<keyword evidence="5 6" id="KW-0472">Membrane</keyword>
<reference evidence="8 9" key="1">
    <citation type="journal article" date="2018" name="IMA Fungus">
        <title>IMA Genome-F 9: Draft genome sequence of Annulohypoxylon stygium, Aspergillus mulundensis, Berkeleyomyces basicola (syn. Thielaviopsis basicola), Ceratocystis smalleyi, two Cercospora beticola strains, Coleophoma cylindrospora, Fusarium fracticaudum, Phialophora cf. hyalina, and Morchella septimelata.</title>
        <authorList>
            <person name="Wingfield B.D."/>
            <person name="Bills G.F."/>
            <person name="Dong Y."/>
            <person name="Huang W."/>
            <person name="Nel W.J."/>
            <person name="Swalarsk-Parry B.S."/>
            <person name="Vaghefi N."/>
            <person name="Wilken P.M."/>
            <person name="An Z."/>
            <person name="de Beer Z.W."/>
            <person name="De Vos L."/>
            <person name="Chen L."/>
            <person name="Duong T.A."/>
            <person name="Gao Y."/>
            <person name="Hammerbacher A."/>
            <person name="Kikkert J.R."/>
            <person name="Li Y."/>
            <person name="Li H."/>
            <person name="Li K."/>
            <person name="Li Q."/>
            <person name="Liu X."/>
            <person name="Ma X."/>
            <person name="Naidoo K."/>
            <person name="Pethybridge S.J."/>
            <person name="Sun J."/>
            <person name="Steenkamp E.T."/>
            <person name="van der Nest M.A."/>
            <person name="van Wyk S."/>
            <person name="Wingfield M.J."/>
            <person name="Xiong C."/>
            <person name="Yue Q."/>
            <person name="Zhang X."/>
        </authorList>
    </citation>
    <scope>NUCLEOTIDE SEQUENCE [LARGE SCALE GENOMIC DNA]</scope>
    <source>
        <strain evidence="8 9">BP 5553</strain>
    </source>
</reference>
<comment type="caution">
    <text evidence="8">The sequence shown here is derived from an EMBL/GenBank/DDBJ whole genome shotgun (WGS) entry which is preliminary data.</text>
</comment>
<evidence type="ECO:0000256" key="2">
    <source>
        <dbReference type="ARBA" id="ARBA00022448"/>
    </source>
</evidence>
<dbReference type="Pfam" id="PF07690">
    <property type="entry name" value="MFS_1"/>
    <property type="match status" value="1"/>
</dbReference>
<organism evidence="8 9">
    <name type="scientific">Venustampulla echinocandica</name>
    <dbReference type="NCBI Taxonomy" id="2656787"/>
    <lineage>
        <taxon>Eukaryota</taxon>
        <taxon>Fungi</taxon>
        <taxon>Dikarya</taxon>
        <taxon>Ascomycota</taxon>
        <taxon>Pezizomycotina</taxon>
        <taxon>Leotiomycetes</taxon>
        <taxon>Helotiales</taxon>
        <taxon>Pleuroascaceae</taxon>
        <taxon>Venustampulla</taxon>
    </lineage>
</organism>
<dbReference type="AlphaFoldDB" id="A0A370TX84"/>
<dbReference type="Gene3D" id="1.20.1250.20">
    <property type="entry name" value="MFS general substrate transporter like domains"/>
    <property type="match status" value="1"/>
</dbReference>
<feature type="transmembrane region" description="Helical" evidence="6">
    <location>
        <begin position="34"/>
        <end position="60"/>
    </location>
</feature>
<dbReference type="GO" id="GO:0022857">
    <property type="term" value="F:transmembrane transporter activity"/>
    <property type="evidence" value="ECO:0007669"/>
    <property type="project" value="InterPro"/>
</dbReference>
<name>A0A370TX84_9HELO</name>
<accession>A0A370TX84</accession>
<dbReference type="GO" id="GO:0005886">
    <property type="term" value="C:plasma membrane"/>
    <property type="evidence" value="ECO:0007669"/>
    <property type="project" value="TreeGrafter"/>
</dbReference>
<dbReference type="GeneID" id="43592961"/>
<evidence type="ECO:0000313" key="8">
    <source>
        <dbReference type="EMBL" id="RDL40133.1"/>
    </source>
</evidence>
<sequence>MTSTAEKVPPVEDLAVVASPPPGPSDAYPSGTKLAVLVLALMVSIFLVALDMTIVATAIPRITQDFSSLEDIGWYGSAFFLTISSFAQLWGKVYTYFPLKWAIITAISIFEVGSLICAVAQNSTTLIVGRAITGAGGAGVTNGCYIIIAFIARPDKRPAFTGVLGATYGLASVVGPLIGGAFTTNVTWRWCFYINLPVGGVALLVLLLFFQTPAAATPKPASLKEKILQMDPLGVLLVTCSLVCFLLALQWGGITKAWDSPEVIGCFVGFVVILFVFVGTQWWLGEKAMMVPRLLLRRETIALSLFNFFLAGSYFNFVYYLPIYFQAIGNFSAAGSAVRNLSLIIGSSVFGIVAGVILTIFGYFHVFLWLGSALCAIAAGLLYTLSHNLNTAKDVCYQLIFGIGAGLCLQVPVMVGQAFAKPEDTATITAILLFFQTLGGTIFISAVQSIFSNQLISHLRSLPSAYDVGQVIAIGADDLRAHFAGAQLADVLDAYMVGLRAAWVLGIACAGAAFLSSFGSKVRSMKAPADWAKTEPIVVEEGQSPRVVSADEKSQESSA</sequence>
<dbReference type="InterPro" id="IPR011701">
    <property type="entry name" value="MFS"/>
</dbReference>
<evidence type="ECO:0000256" key="3">
    <source>
        <dbReference type="ARBA" id="ARBA00022692"/>
    </source>
</evidence>
<feature type="transmembrane region" description="Helical" evidence="6">
    <location>
        <begin position="132"/>
        <end position="152"/>
    </location>
</feature>
<keyword evidence="3 6" id="KW-0812">Transmembrane</keyword>
<feature type="transmembrane region" description="Helical" evidence="6">
    <location>
        <begin position="367"/>
        <end position="385"/>
    </location>
</feature>
<evidence type="ECO:0000256" key="1">
    <source>
        <dbReference type="ARBA" id="ARBA00004141"/>
    </source>
</evidence>
<keyword evidence="9" id="KW-1185">Reference proteome</keyword>
<feature type="domain" description="Major facilitator superfamily (MFS) profile" evidence="7">
    <location>
        <begin position="37"/>
        <end position="502"/>
    </location>
</feature>
<feature type="transmembrane region" description="Helical" evidence="6">
    <location>
        <begin position="190"/>
        <end position="212"/>
    </location>
</feature>
<feature type="transmembrane region" description="Helical" evidence="6">
    <location>
        <begin position="232"/>
        <end position="251"/>
    </location>
</feature>
<dbReference type="InterPro" id="IPR020846">
    <property type="entry name" value="MFS_dom"/>
</dbReference>
<feature type="transmembrane region" description="Helical" evidence="6">
    <location>
        <begin position="263"/>
        <end position="284"/>
    </location>
</feature>
<feature type="transmembrane region" description="Helical" evidence="6">
    <location>
        <begin position="101"/>
        <end position="120"/>
    </location>
</feature>
<evidence type="ECO:0000256" key="5">
    <source>
        <dbReference type="ARBA" id="ARBA00023136"/>
    </source>
</evidence>
<dbReference type="PANTHER" id="PTHR23501:SF177">
    <property type="entry name" value="MAJOR FACILITATOR SUPERFAMILY (MFS) PROFILE DOMAIN-CONTAINING PROTEIN-RELATED"/>
    <property type="match status" value="1"/>
</dbReference>
<evidence type="ECO:0000256" key="4">
    <source>
        <dbReference type="ARBA" id="ARBA00022989"/>
    </source>
</evidence>
<dbReference type="CDD" id="cd17502">
    <property type="entry name" value="MFS_Azr1_MDR_like"/>
    <property type="match status" value="1"/>
</dbReference>